<dbReference type="InterPro" id="IPR036167">
    <property type="entry name" value="tRNA_intron_Endo_cat-like_sf"/>
</dbReference>
<evidence type="ECO:0000256" key="1">
    <source>
        <dbReference type="SAM" id="MobiDB-lite"/>
    </source>
</evidence>
<dbReference type="EMBL" id="CAJNNW010036370">
    <property type="protein sequence ID" value="CAE8733671.1"/>
    <property type="molecule type" value="Genomic_DNA"/>
</dbReference>
<gene>
    <name evidence="2" type="ORF">PGLA2088_LOCUS46935</name>
</gene>
<dbReference type="SUPFAM" id="SSF53032">
    <property type="entry name" value="tRNA-intron endonuclease catalytic domain-like"/>
    <property type="match status" value="1"/>
</dbReference>
<dbReference type="AlphaFoldDB" id="A0A813LMK7"/>
<reference evidence="2" key="1">
    <citation type="submission" date="2021-02" db="EMBL/GenBank/DDBJ databases">
        <authorList>
            <person name="Dougan E. K."/>
            <person name="Rhodes N."/>
            <person name="Thang M."/>
            <person name="Chan C."/>
        </authorList>
    </citation>
    <scope>NUCLEOTIDE SEQUENCE</scope>
</reference>
<organism evidence="2 3">
    <name type="scientific">Polarella glacialis</name>
    <name type="common">Dinoflagellate</name>
    <dbReference type="NCBI Taxonomy" id="89957"/>
    <lineage>
        <taxon>Eukaryota</taxon>
        <taxon>Sar</taxon>
        <taxon>Alveolata</taxon>
        <taxon>Dinophyceae</taxon>
        <taxon>Suessiales</taxon>
        <taxon>Suessiaceae</taxon>
        <taxon>Polarella</taxon>
    </lineage>
</organism>
<evidence type="ECO:0000313" key="2">
    <source>
        <dbReference type="EMBL" id="CAE8733671.1"/>
    </source>
</evidence>
<accession>A0A813LMK7</accession>
<proteinExistence type="predicted"/>
<evidence type="ECO:0000313" key="3">
    <source>
        <dbReference type="Proteomes" id="UP000626109"/>
    </source>
</evidence>
<name>A0A813LMK7_POLGL</name>
<protein>
    <submittedName>
        <fullName evidence="2">Uncharacterized protein</fullName>
    </submittedName>
</protein>
<feature type="region of interest" description="Disordered" evidence="1">
    <location>
        <begin position="150"/>
        <end position="219"/>
    </location>
</feature>
<dbReference type="Proteomes" id="UP000626109">
    <property type="component" value="Unassembled WGS sequence"/>
</dbReference>
<dbReference type="GO" id="GO:0006388">
    <property type="term" value="P:tRNA splicing, via endonucleolytic cleavage and ligation"/>
    <property type="evidence" value="ECO:0007669"/>
    <property type="project" value="InterPro"/>
</dbReference>
<comment type="caution">
    <text evidence="2">The sequence shown here is derived from an EMBL/GenBank/DDBJ whole genome shotgun (WGS) entry which is preliminary data.</text>
</comment>
<sequence>MAAELDTVLQLLREGASFPADKEQQPLPEEALKLYFAVHRLSQEDRWGSLAVFHHAPMNLWGLRGAHFAEGFETCAMEVVIPLGTHDAISLDKHEALSRELGVEGIFYALVDADGSVVLYELRPPRLWAPTDLRPLCDPAFLEPAVLAAASGDAQPEEDQSGWSTRGRRGAGKEAKGRAATTAKKRRQSRSPRRDSGAPSQAAGSEGRASEPSGHRSGT</sequence>